<feature type="chain" id="PRO_5042245049" evidence="2">
    <location>
        <begin position="22"/>
        <end position="421"/>
    </location>
</feature>
<comment type="caution">
    <text evidence="3">The sequence shown here is derived from an EMBL/GenBank/DDBJ whole genome shotgun (WGS) entry which is preliminary data.</text>
</comment>
<keyword evidence="2" id="KW-0732">Signal</keyword>
<evidence type="ECO:0000313" key="3">
    <source>
        <dbReference type="EMBL" id="KAK0043827.1"/>
    </source>
</evidence>
<feature type="transmembrane region" description="Helical" evidence="1">
    <location>
        <begin position="213"/>
        <end position="235"/>
    </location>
</feature>
<reference evidence="3" key="1">
    <citation type="journal article" date="2023" name="PLoS Negl. Trop. Dis.">
        <title>A genome sequence for Biomphalaria pfeifferi, the major vector snail for the human-infecting parasite Schistosoma mansoni.</title>
        <authorList>
            <person name="Bu L."/>
            <person name="Lu L."/>
            <person name="Laidemitt M.R."/>
            <person name="Zhang S.M."/>
            <person name="Mutuku M."/>
            <person name="Mkoji G."/>
            <person name="Steinauer M."/>
            <person name="Loker E.S."/>
        </authorList>
    </citation>
    <scope>NUCLEOTIDE SEQUENCE</scope>
    <source>
        <strain evidence="3">KasaAsao</strain>
    </source>
</reference>
<proteinExistence type="predicted"/>
<evidence type="ECO:0000256" key="2">
    <source>
        <dbReference type="SAM" id="SignalP"/>
    </source>
</evidence>
<evidence type="ECO:0000313" key="4">
    <source>
        <dbReference type="Proteomes" id="UP001233172"/>
    </source>
</evidence>
<feature type="signal peptide" evidence="2">
    <location>
        <begin position="1"/>
        <end position="21"/>
    </location>
</feature>
<reference evidence="3" key="2">
    <citation type="submission" date="2023-04" db="EMBL/GenBank/DDBJ databases">
        <authorList>
            <person name="Bu L."/>
            <person name="Lu L."/>
            <person name="Laidemitt M.R."/>
            <person name="Zhang S.M."/>
            <person name="Mutuku M."/>
            <person name="Mkoji G."/>
            <person name="Steinauer M."/>
            <person name="Loker E.S."/>
        </authorList>
    </citation>
    <scope>NUCLEOTIDE SEQUENCE</scope>
    <source>
        <strain evidence="3">KasaAsao</strain>
        <tissue evidence="3">Whole Snail</tissue>
    </source>
</reference>
<gene>
    <name evidence="3" type="ORF">Bpfe_026709</name>
</gene>
<dbReference type="Proteomes" id="UP001233172">
    <property type="component" value="Unassembled WGS sequence"/>
</dbReference>
<keyword evidence="1" id="KW-1133">Transmembrane helix</keyword>
<accession>A0AAD8AWX1</accession>
<organism evidence="3 4">
    <name type="scientific">Biomphalaria pfeifferi</name>
    <name type="common">Bloodfluke planorb</name>
    <name type="synonym">Freshwater snail</name>
    <dbReference type="NCBI Taxonomy" id="112525"/>
    <lineage>
        <taxon>Eukaryota</taxon>
        <taxon>Metazoa</taxon>
        <taxon>Spiralia</taxon>
        <taxon>Lophotrochozoa</taxon>
        <taxon>Mollusca</taxon>
        <taxon>Gastropoda</taxon>
        <taxon>Heterobranchia</taxon>
        <taxon>Euthyneura</taxon>
        <taxon>Panpulmonata</taxon>
        <taxon>Hygrophila</taxon>
        <taxon>Lymnaeoidea</taxon>
        <taxon>Planorbidae</taxon>
        <taxon>Biomphalaria</taxon>
    </lineage>
</organism>
<keyword evidence="1" id="KW-0812">Transmembrane</keyword>
<evidence type="ECO:0000256" key="1">
    <source>
        <dbReference type="SAM" id="Phobius"/>
    </source>
</evidence>
<dbReference type="EMBL" id="JASAOG010000210">
    <property type="protein sequence ID" value="KAK0043827.1"/>
    <property type="molecule type" value="Genomic_DNA"/>
</dbReference>
<keyword evidence="4" id="KW-1185">Reference proteome</keyword>
<name>A0AAD8AWX1_BIOPF</name>
<keyword evidence="1" id="KW-0472">Membrane</keyword>
<protein>
    <submittedName>
        <fullName evidence="3">Uncharacterized protein</fullName>
    </submittedName>
</protein>
<dbReference type="AlphaFoldDB" id="A0AAD8AWX1"/>
<sequence length="421" mass="47640">MRKRTYLPLVLSSTSLVMVAASALVKTYSPYTNDPIIINVQSTNLLDRFYDCLKLKAYHSCKLHLTRRNNRIYNADYLTSENVVGIYDNSSYNCKFQFFGQQYYFICEKSYLKCFISFLCDPPLFTIRWSKSDEYIEDENLHNCSSTLNFCTSYIKRITTSPATLSIISSASSTRWTNDNTVNYTVSAIVNYSTTVIPYTTPLENKPTSYPKIIIAGVVLGVCLLFGIGIVVYCFRKRLLTKKTKSSKTSALIGKIKSNTLSMIVPYTKTLDNAADSSYTSYGHAYDLYELNCIPQVACSAQSTSSDAYYTPDQIPNMSYSNVSSTARPVSAVYQNAKVENKNVAHMKDYNRLGDYVREFKNDYNCLCPEGEANQLEVSKDLQTIQLKDLDLTEYSLAHQCHEAIDEEPSTPYTLAQIIKT</sequence>